<dbReference type="EC" id="4.1.1.23" evidence="9"/>
<gene>
    <name evidence="9 15" type="primary">pyrF</name>
    <name evidence="15" type="ORF">FKG94_06030</name>
</gene>
<keyword evidence="5 9" id="KW-0665">Pyrimidine biosynthesis</keyword>
<dbReference type="GO" id="GO:0044205">
    <property type="term" value="P:'de novo' UMP biosynthetic process"/>
    <property type="evidence" value="ECO:0007669"/>
    <property type="project" value="UniProtKB-UniRule"/>
</dbReference>
<dbReference type="Pfam" id="PF00215">
    <property type="entry name" value="OMPdecase"/>
    <property type="match status" value="1"/>
</dbReference>
<evidence type="ECO:0000313" key="15">
    <source>
        <dbReference type="EMBL" id="TQV84214.1"/>
    </source>
</evidence>
<dbReference type="InterPro" id="IPR001754">
    <property type="entry name" value="OMPdeCOase_dom"/>
</dbReference>
<feature type="binding site" evidence="9 11">
    <location>
        <position position="213"/>
    </location>
    <ligand>
        <name>substrate</name>
    </ligand>
</feature>
<dbReference type="PANTHER" id="PTHR32119:SF2">
    <property type="entry name" value="OROTIDINE 5'-PHOSPHATE DECARBOXYLASE"/>
    <property type="match status" value="1"/>
</dbReference>
<evidence type="ECO:0000256" key="1">
    <source>
        <dbReference type="ARBA" id="ARBA00002356"/>
    </source>
</evidence>
<comment type="caution">
    <text evidence="15">The sequence shown here is derived from an EMBL/GenBank/DDBJ whole genome shotgun (WGS) entry which is preliminary data.</text>
</comment>
<dbReference type="InterPro" id="IPR047596">
    <property type="entry name" value="OMPdecase_bac"/>
</dbReference>
<feature type="region of interest" description="Disordered" evidence="13">
    <location>
        <begin position="1"/>
        <end position="24"/>
    </location>
</feature>
<dbReference type="FunFam" id="3.20.20.70:FF:000015">
    <property type="entry name" value="Orotidine 5'-phosphate decarboxylase"/>
    <property type="match status" value="1"/>
</dbReference>
<evidence type="ECO:0000256" key="6">
    <source>
        <dbReference type="ARBA" id="ARBA00023239"/>
    </source>
</evidence>
<feature type="binding site" evidence="9 11">
    <location>
        <position position="34"/>
    </location>
    <ligand>
        <name>substrate</name>
    </ligand>
</feature>
<name>A0A545U445_9GAMM</name>
<accession>A0A545U445</accession>
<dbReference type="SMART" id="SM00934">
    <property type="entry name" value="OMPdecase"/>
    <property type="match status" value="1"/>
</dbReference>
<evidence type="ECO:0000256" key="9">
    <source>
        <dbReference type="HAMAP-Rule" id="MF_01200"/>
    </source>
</evidence>
<feature type="binding site" evidence="9 11">
    <location>
        <position position="234"/>
    </location>
    <ligand>
        <name>substrate</name>
    </ligand>
</feature>
<evidence type="ECO:0000256" key="13">
    <source>
        <dbReference type="SAM" id="MobiDB-lite"/>
    </source>
</evidence>
<dbReference type="InterPro" id="IPR011060">
    <property type="entry name" value="RibuloseP-bd_barrel"/>
</dbReference>
<evidence type="ECO:0000256" key="4">
    <source>
        <dbReference type="ARBA" id="ARBA00022793"/>
    </source>
</evidence>
<evidence type="ECO:0000256" key="3">
    <source>
        <dbReference type="ARBA" id="ARBA00011738"/>
    </source>
</evidence>
<dbReference type="InterPro" id="IPR013785">
    <property type="entry name" value="Aldolase_TIM"/>
</dbReference>
<protein>
    <recommendedName>
        <fullName evidence="9">Orotidine 5'-phosphate decarboxylase</fullName>
        <ecNumber evidence="9">4.1.1.23</ecNumber>
    </recommendedName>
    <alternativeName>
        <fullName evidence="9">OMP decarboxylase</fullName>
        <shortName evidence="9">OMPDCase</shortName>
        <shortName evidence="9">OMPdecase</shortName>
    </alternativeName>
</protein>
<comment type="catalytic activity">
    <reaction evidence="7 9 12">
        <text>orotidine 5'-phosphate + H(+) = UMP + CO2</text>
        <dbReference type="Rhea" id="RHEA:11596"/>
        <dbReference type="ChEBI" id="CHEBI:15378"/>
        <dbReference type="ChEBI" id="CHEBI:16526"/>
        <dbReference type="ChEBI" id="CHEBI:57538"/>
        <dbReference type="ChEBI" id="CHEBI:57865"/>
        <dbReference type="EC" id="4.1.1.23"/>
    </reaction>
</comment>
<keyword evidence="4 9" id="KW-0210">Decarboxylase</keyword>
<proteinExistence type="inferred from homology"/>
<dbReference type="PROSITE" id="PS00156">
    <property type="entry name" value="OMPDECASE"/>
    <property type="match status" value="1"/>
</dbReference>
<dbReference type="GO" id="GO:0004590">
    <property type="term" value="F:orotidine-5'-phosphate decarboxylase activity"/>
    <property type="evidence" value="ECO:0007669"/>
    <property type="project" value="UniProtKB-UniRule"/>
</dbReference>
<reference evidence="15 16" key="1">
    <citation type="submission" date="2019-06" db="EMBL/GenBank/DDBJ databases">
        <title>Whole genome sequence for Cellvibrionaceae sp. R142.</title>
        <authorList>
            <person name="Wang G."/>
        </authorList>
    </citation>
    <scope>NUCLEOTIDE SEQUENCE [LARGE SCALE GENOMIC DNA]</scope>
    <source>
        <strain evidence="15 16">R142</strain>
    </source>
</reference>
<dbReference type="CDD" id="cd04725">
    <property type="entry name" value="OMP_decarboxylase_like"/>
    <property type="match status" value="1"/>
</dbReference>
<evidence type="ECO:0000256" key="11">
    <source>
        <dbReference type="PIRSR" id="PIRSR614732-2"/>
    </source>
</evidence>
<dbReference type="SUPFAM" id="SSF51366">
    <property type="entry name" value="Ribulose-phoshate binding barrel"/>
    <property type="match status" value="1"/>
</dbReference>
<feature type="binding site" evidence="9 11">
    <location>
        <position position="204"/>
    </location>
    <ligand>
        <name>substrate</name>
    </ligand>
</feature>
<dbReference type="HAMAP" id="MF_01200_B">
    <property type="entry name" value="OMPdecase_type1_B"/>
    <property type="match status" value="1"/>
</dbReference>
<feature type="binding site" evidence="9 11">
    <location>
        <position position="233"/>
    </location>
    <ligand>
        <name>substrate</name>
    </ligand>
</feature>
<dbReference type="GO" id="GO:0006207">
    <property type="term" value="P:'de novo' pyrimidine nucleobase biosynthetic process"/>
    <property type="evidence" value="ECO:0007669"/>
    <property type="project" value="InterPro"/>
</dbReference>
<dbReference type="RefSeq" id="WP_142903294.1">
    <property type="nucleotide sequence ID" value="NZ_ML660089.1"/>
</dbReference>
<dbReference type="Gene3D" id="3.20.20.70">
    <property type="entry name" value="Aldolase class I"/>
    <property type="match status" value="1"/>
</dbReference>
<comment type="pathway">
    <text evidence="2 9 12">Pyrimidine metabolism; UMP biosynthesis via de novo pathway; UMP from orotate: step 2/2.</text>
</comment>
<comment type="function">
    <text evidence="1 9">Catalyzes the decarboxylation of orotidine 5'-monophosphate (OMP) to uridine 5'-monophosphate (UMP).</text>
</comment>
<dbReference type="GO" id="GO:0005829">
    <property type="term" value="C:cytosol"/>
    <property type="evidence" value="ECO:0007669"/>
    <property type="project" value="TreeGrafter"/>
</dbReference>
<dbReference type="InterPro" id="IPR014732">
    <property type="entry name" value="OMPdecase"/>
</dbReference>
<feature type="active site" description="For OMPdecase activity" evidence="10">
    <location>
        <position position="88"/>
    </location>
</feature>
<evidence type="ECO:0000256" key="8">
    <source>
        <dbReference type="ARBA" id="ARBA00061012"/>
    </source>
</evidence>
<evidence type="ECO:0000256" key="7">
    <source>
        <dbReference type="ARBA" id="ARBA00049157"/>
    </source>
</evidence>
<dbReference type="PANTHER" id="PTHR32119">
    <property type="entry name" value="OROTIDINE 5'-PHOSPHATE DECARBOXYLASE"/>
    <property type="match status" value="1"/>
</dbReference>
<comment type="subunit">
    <text evidence="3 9">Homodimer.</text>
</comment>
<evidence type="ECO:0000256" key="2">
    <source>
        <dbReference type="ARBA" id="ARBA00004861"/>
    </source>
</evidence>
<feature type="binding site" evidence="9">
    <location>
        <begin position="83"/>
        <end position="92"/>
    </location>
    <ligand>
        <name>substrate</name>
    </ligand>
</feature>
<evidence type="ECO:0000259" key="14">
    <source>
        <dbReference type="SMART" id="SM00934"/>
    </source>
</evidence>
<dbReference type="AlphaFoldDB" id="A0A545U445"/>
<feature type="binding site" evidence="9 11">
    <location>
        <position position="56"/>
    </location>
    <ligand>
        <name>substrate</name>
    </ligand>
</feature>
<dbReference type="OrthoDB" id="9806203at2"/>
<organism evidence="15 16">
    <name type="scientific">Exilibacterium tricleocarpae</name>
    <dbReference type="NCBI Taxonomy" id="2591008"/>
    <lineage>
        <taxon>Bacteria</taxon>
        <taxon>Pseudomonadati</taxon>
        <taxon>Pseudomonadota</taxon>
        <taxon>Gammaproteobacteria</taxon>
        <taxon>Cellvibrionales</taxon>
        <taxon>Cellvibrionaceae</taxon>
        <taxon>Exilibacterium</taxon>
    </lineage>
</organism>
<keyword evidence="16" id="KW-1185">Reference proteome</keyword>
<dbReference type="NCBIfam" id="TIGR01740">
    <property type="entry name" value="pyrF"/>
    <property type="match status" value="1"/>
</dbReference>
<evidence type="ECO:0000256" key="12">
    <source>
        <dbReference type="RuleBase" id="RU000512"/>
    </source>
</evidence>
<evidence type="ECO:0000256" key="5">
    <source>
        <dbReference type="ARBA" id="ARBA00022975"/>
    </source>
</evidence>
<feature type="active site" description="For OMPdecase activity" evidence="10">
    <location>
        <position position="83"/>
    </location>
</feature>
<dbReference type="EMBL" id="VHSG01000006">
    <property type="protein sequence ID" value="TQV84214.1"/>
    <property type="molecule type" value="Genomic_DNA"/>
</dbReference>
<feature type="active site" description="Proton donor" evidence="9">
    <location>
        <position position="85"/>
    </location>
</feature>
<evidence type="ECO:0000256" key="10">
    <source>
        <dbReference type="PIRSR" id="PIRSR614732-1"/>
    </source>
</evidence>
<comment type="similarity">
    <text evidence="8 9">Belongs to the OMP decarboxylase family. Type 1 subfamily.</text>
</comment>
<dbReference type="Proteomes" id="UP000319732">
    <property type="component" value="Unassembled WGS sequence"/>
</dbReference>
<feature type="binding site" evidence="9 11">
    <location>
        <position position="143"/>
    </location>
    <ligand>
        <name>substrate</name>
    </ligand>
</feature>
<keyword evidence="6 9" id="KW-0456">Lyase</keyword>
<dbReference type="InterPro" id="IPR018089">
    <property type="entry name" value="OMPdecase_AS"/>
</dbReference>
<evidence type="ECO:0000313" key="16">
    <source>
        <dbReference type="Proteomes" id="UP000319732"/>
    </source>
</evidence>
<feature type="active site" description="For OMPdecase activity" evidence="10">
    <location>
        <position position="85"/>
    </location>
</feature>
<feature type="domain" description="Orotidine 5'-phosphate decarboxylase" evidence="14">
    <location>
        <begin position="28"/>
        <end position="249"/>
    </location>
</feature>
<sequence length="255" mass="26235">MTSGTSQASKPAAGTGPRPSGGRTAGPRIIVALDYDNAADSLKLAERLNPSSCRLKVGKELFTSCGPQVVEQLIARGFDIFLDLKFHDIPNTVAKAVVAAADLGVWMLNVHAGGGERMMVAAREALAGRTGRVPLLIGVTVLTSMDAGDLAAVGVERAPAQQVQLLAQLTLKSGLDGVVCSALEAPVLRQSLGTDFCLVTPGIRPAGSAADDQRRVVTPADAIAAGSSYLVIGRPITQAEDPAEVCAGIEKSLGK</sequence>
<dbReference type="NCBIfam" id="NF001273">
    <property type="entry name" value="PRK00230.1"/>
    <property type="match status" value="1"/>
</dbReference>
<dbReference type="UniPathway" id="UPA00070">
    <property type="reaction ID" value="UER00120"/>
</dbReference>